<keyword evidence="2 5" id="KW-0812">Transmembrane</keyword>
<name>A0A7L8AI56_9FLAO</name>
<gene>
    <name evidence="6" type="ORF">H9I45_04185</name>
</gene>
<dbReference type="InterPro" id="IPR019109">
    <property type="entry name" value="MamF_MmsF"/>
</dbReference>
<dbReference type="RefSeq" id="WP_088355183.1">
    <property type="nucleotide sequence ID" value="NZ_CP061813.1"/>
</dbReference>
<dbReference type="OrthoDB" id="6400719at2"/>
<feature type="transmembrane region" description="Helical" evidence="5">
    <location>
        <begin position="69"/>
        <end position="87"/>
    </location>
</feature>
<protein>
    <recommendedName>
        <fullName evidence="8">DUF4870 domain-containing protein</fullName>
    </recommendedName>
</protein>
<organism evidence="6 7">
    <name type="scientific">Polaribacter haliotis</name>
    <dbReference type="NCBI Taxonomy" id="1888915"/>
    <lineage>
        <taxon>Bacteria</taxon>
        <taxon>Pseudomonadati</taxon>
        <taxon>Bacteroidota</taxon>
        <taxon>Flavobacteriia</taxon>
        <taxon>Flavobacteriales</taxon>
        <taxon>Flavobacteriaceae</taxon>
    </lineage>
</organism>
<feature type="transmembrane region" description="Helical" evidence="5">
    <location>
        <begin position="12"/>
        <end position="30"/>
    </location>
</feature>
<evidence type="ECO:0000256" key="5">
    <source>
        <dbReference type="SAM" id="Phobius"/>
    </source>
</evidence>
<proteinExistence type="predicted"/>
<evidence type="ECO:0000313" key="6">
    <source>
        <dbReference type="EMBL" id="QOD61657.1"/>
    </source>
</evidence>
<dbReference type="AlphaFoldDB" id="A0A7L8AI56"/>
<feature type="transmembrane region" description="Helical" evidence="5">
    <location>
        <begin position="42"/>
        <end position="63"/>
    </location>
</feature>
<evidence type="ECO:0008006" key="8">
    <source>
        <dbReference type="Google" id="ProtNLM"/>
    </source>
</evidence>
<dbReference type="Proteomes" id="UP000516764">
    <property type="component" value="Chromosome"/>
</dbReference>
<accession>A0A7L8AI56</accession>
<comment type="subcellular location">
    <subcellularLocation>
        <location evidence="1">Membrane</location>
        <topology evidence="1">Multi-pass membrane protein</topology>
    </subcellularLocation>
</comment>
<dbReference type="Pfam" id="PF09685">
    <property type="entry name" value="MamF_MmsF"/>
    <property type="match status" value="1"/>
</dbReference>
<keyword evidence="7" id="KW-1185">Reference proteome</keyword>
<dbReference type="KEGG" id="phal:H9I45_04185"/>
<evidence type="ECO:0000256" key="1">
    <source>
        <dbReference type="ARBA" id="ARBA00004141"/>
    </source>
</evidence>
<evidence type="ECO:0000256" key="3">
    <source>
        <dbReference type="ARBA" id="ARBA00022989"/>
    </source>
</evidence>
<evidence type="ECO:0000256" key="2">
    <source>
        <dbReference type="ARBA" id="ARBA00022692"/>
    </source>
</evidence>
<dbReference type="EMBL" id="CP061813">
    <property type="protein sequence ID" value="QOD61657.1"/>
    <property type="molecule type" value="Genomic_DNA"/>
</dbReference>
<evidence type="ECO:0000313" key="7">
    <source>
        <dbReference type="Proteomes" id="UP000516764"/>
    </source>
</evidence>
<keyword evidence="3 5" id="KW-1133">Transmembrane helix</keyword>
<sequence length="108" mass="12352">MENTTAKDGKVIAIISYITIIGTLIAYILNKDKKNYFASFHIRQALGIGILYLINQWIIYAYMGRTAGWAVGIFIFVLWVIALIGVIQDEEKKVPVLGDHFQEWFKNI</sequence>
<reference evidence="6 7" key="1">
    <citation type="journal article" date="2016" name="Int. J. Syst. Evol. Microbiol.">
        <title>Polaribacter haliotis sp. nov., isolated from the gut of abalone Haliotis discus hannai.</title>
        <authorList>
            <person name="Kim Y.O."/>
            <person name="Park I.S."/>
            <person name="Park S."/>
            <person name="Nam B.H."/>
            <person name="Park J.M."/>
            <person name="Kim D.G."/>
            <person name="Yoon J.H."/>
        </authorList>
    </citation>
    <scope>NUCLEOTIDE SEQUENCE [LARGE SCALE GENOMIC DNA]</scope>
    <source>
        <strain evidence="6 7">KCTC 52418</strain>
    </source>
</reference>
<keyword evidence="4 5" id="KW-0472">Membrane</keyword>
<evidence type="ECO:0000256" key="4">
    <source>
        <dbReference type="ARBA" id="ARBA00023136"/>
    </source>
</evidence>